<sequence>MFLDNTLIGKFRRVVNSNHYFVLNQYRNQHGKNLWNIICSCMDWIEVAIDGIPYIQYEHKNPNVASLNLMQLICSMDLVKESVHQLFRVFKLEYPFKKDNSIFLKQKSDDEYFKHIRAVFGVHPVNLKGQDGNRYYASWSTPRLEGDFATLVYSNKVGVKDQIYSIRIEELFQYTNKRYLLLREVMKKIEHDFLSHQHKLKATEIKRPQSTIDHLKILKNENLERYGEGEAYWHEIDEMQRLYSINISSSFNPSVQEMIEKYLGALLMVISEIHQNLQNMSIEELSTYEVLNPFDNLAYSYEKEKLLVYLHSPEPDYNTRISGEMGLQLMVEKGELPEIALEYNRDELLIFLNAWQWSKN</sequence>
<name>A0ABU6KG26_9BACI</name>
<evidence type="ECO:0000313" key="1">
    <source>
        <dbReference type="EMBL" id="MEC5424272.1"/>
    </source>
</evidence>
<dbReference type="Proteomes" id="UP001335737">
    <property type="component" value="Unassembled WGS sequence"/>
</dbReference>
<dbReference type="EMBL" id="JARZFX010000005">
    <property type="protein sequence ID" value="MEC5424272.1"/>
    <property type="molecule type" value="Genomic_DNA"/>
</dbReference>
<dbReference type="RefSeq" id="WP_327607838.1">
    <property type="nucleotide sequence ID" value="NZ_JARZFX010000005.1"/>
</dbReference>
<reference evidence="1 2" key="1">
    <citation type="journal article" date="2024" name="Int. J. Syst. Evol. Microbiol.">
        <title>Virgibacillus tibetensis sp. nov., isolated from salt lake on the Tibetan Plateau of China.</title>
        <authorList>
            <person name="Phurbu D."/>
            <person name="Liu Z.-X."/>
            <person name="Wang R."/>
            <person name="Zheng Y.-Y."/>
            <person name="Liu H.-C."/>
            <person name="Zhou Y.-G."/>
            <person name="Yu Y.-J."/>
            <person name="Li A.-H."/>
        </authorList>
    </citation>
    <scope>NUCLEOTIDE SEQUENCE [LARGE SCALE GENOMIC DNA]</scope>
    <source>
        <strain evidence="1 2">C22-A2</strain>
    </source>
</reference>
<organism evidence="1 2">
    <name type="scientific">Virgibacillus tibetensis</name>
    <dbReference type="NCBI Taxonomy" id="3042313"/>
    <lineage>
        <taxon>Bacteria</taxon>
        <taxon>Bacillati</taxon>
        <taxon>Bacillota</taxon>
        <taxon>Bacilli</taxon>
        <taxon>Bacillales</taxon>
        <taxon>Bacillaceae</taxon>
        <taxon>Virgibacillus</taxon>
    </lineage>
</organism>
<evidence type="ECO:0000313" key="2">
    <source>
        <dbReference type="Proteomes" id="UP001335737"/>
    </source>
</evidence>
<proteinExistence type="predicted"/>
<gene>
    <name evidence="1" type="ORF">QGM71_12295</name>
</gene>
<accession>A0ABU6KG26</accession>
<comment type="caution">
    <text evidence="1">The sequence shown here is derived from an EMBL/GenBank/DDBJ whole genome shotgun (WGS) entry which is preliminary data.</text>
</comment>
<protein>
    <submittedName>
        <fullName evidence="1">Uncharacterized protein</fullName>
    </submittedName>
</protein>
<keyword evidence="2" id="KW-1185">Reference proteome</keyword>